<sequence>MTRGKTLHPEEALGLVELLRKHQRLIMKWGRWVPHRGITFLRRVRDECQDGSPLPPPKKTGLPRRPENTPEALAENLMWLTAEQLASTAYTLKAVYMSNQRRWSCW</sequence>
<organism evidence="2 3">
    <name type="scientific">Phytophthora boehmeriae</name>
    <dbReference type="NCBI Taxonomy" id="109152"/>
    <lineage>
        <taxon>Eukaryota</taxon>
        <taxon>Sar</taxon>
        <taxon>Stramenopiles</taxon>
        <taxon>Oomycota</taxon>
        <taxon>Peronosporomycetes</taxon>
        <taxon>Peronosporales</taxon>
        <taxon>Peronosporaceae</taxon>
        <taxon>Phytophthora</taxon>
    </lineage>
</organism>
<keyword evidence="3" id="KW-1185">Reference proteome</keyword>
<proteinExistence type="predicted"/>
<evidence type="ECO:0000313" key="2">
    <source>
        <dbReference type="EMBL" id="KAG7398947.1"/>
    </source>
</evidence>
<evidence type="ECO:0000313" key="3">
    <source>
        <dbReference type="Proteomes" id="UP000693981"/>
    </source>
</evidence>
<protein>
    <submittedName>
        <fullName evidence="2">Uncharacterized protein</fullName>
    </submittedName>
</protein>
<comment type="caution">
    <text evidence="2">The sequence shown here is derived from an EMBL/GenBank/DDBJ whole genome shotgun (WGS) entry which is preliminary data.</text>
</comment>
<dbReference type="Proteomes" id="UP000693981">
    <property type="component" value="Unassembled WGS sequence"/>
</dbReference>
<reference evidence="2" key="1">
    <citation type="submission" date="2021-02" db="EMBL/GenBank/DDBJ databases">
        <authorList>
            <person name="Palmer J.M."/>
        </authorList>
    </citation>
    <scope>NUCLEOTIDE SEQUENCE</scope>
    <source>
        <strain evidence="2">SCRP23</strain>
    </source>
</reference>
<dbReference type="AlphaFoldDB" id="A0A8T1WYG6"/>
<accession>A0A8T1WYG6</accession>
<dbReference type="EMBL" id="JAGDFL010000067">
    <property type="protein sequence ID" value="KAG7398947.1"/>
    <property type="molecule type" value="Genomic_DNA"/>
</dbReference>
<feature type="region of interest" description="Disordered" evidence="1">
    <location>
        <begin position="49"/>
        <end position="68"/>
    </location>
</feature>
<gene>
    <name evidence="2" type="ORF">PHYBOEH_010052</name>
</gene>
<evidence type="ECO:0000256" key="1">
    <source>
        <dbReference type="SAM" id="MobiDB-lite"/>
    </source>
</evidence>
<name>A0A8T1WYG6_9STRA</name>